<dbReference type="GO" id="GO:0006508">
    <property type="term" value="P:proteolysis"/>
    <property type="evidence" value="ECO:0007669"/>
    <property type="project" value="UniProtKB-KW"/>
</dbReference>
<dbReference type="SUPFAM" id="SSF140990">
    <property type="entry name" value="FtsH protease domain-like"/>
    <property type="match status" value="1"/>
</dbReference>
<dbReference type="AlphaFoldDB" id="A0A6M0RNY8"/>
<proteinExistence type="predicted"/>
<dbReference type="PANTHER" id="PTHR33471">
    <property type="entry name" value="ATP-DEPENDENT ZINC METALLOPROTEASE-RELATED"/>
    <property type="match status" value="1"/>
</dbReference>
<sequence length="230" mass="25466">MSEITLNLIAVSFFSVTMLILLGPLMAISPEGLATVTATLLGLITIDQLGWQGRGGRLLVDWLSQRSPEYCDRIVRHEAGHFLTAYLLGIPIDAYTLTAWETLRSGVDGSGGVIFKTDGIDRAVENGKISQQEIDRYCTVWMAGIAAEEIAYGTAQGGRDDRLKLNVLWRQINRPLAEVPLKQRWSMLQAKNLIEKESDAYGALIDAMAERRPVNECCELIEQNLQSAEV</sequence>
<keyword evidence="2" id="KW-1185">Reference proteome</keyword>
<protein>
    <submittedName>
        <fullName evidence="1">ATP-dependent Zn protease</fullName>
    </submittedName>
</protein>
<dbReference type="GO" id="GO:0004222">
    <property type="term" value="F:metalloendopeptidase activity"/>
    <property type="evidence" value="ECO:0007669"/>
    <property type="project" value="InterPro"/>
</dbReference>
<dbReference type="GO" id="GO:0004176">
    <property type="term" value="F:ATP-dependent peptidase activity"/>
    <property type="evidence" value="ECO:0007669"/>
    <property type="project" value="InterPro"/>
</dbReference>
<dbReference type="EMBL" id="QXHD01000004">
    <property type="protein sequence ID" value="NEZ57944.1"/>
    <property type="molecule type" value="Genomic_DNA"/>
</dbReference>
<dbReference type="Gene3D" id="1.20.58.760">
    <property type="entry name" value="Peptidase M41"/>
    <property type="match status" value="1"/>
</dbReference>
<evidence type="ECO:0000313" key="1">
    <source>
        <dbReference type="EMBL" id="NEZ57944.1"/>
    </source>
</evidence>
<evidence type="ECO:0000313" key="2">
    <source>
        <dbReference type="Proteomes" id="UP000481033"/>
    </source>
</evidence>
<dbReference type="PANTHER" id="PTHR33471:SF7">
    <property type="entry name" value="ATP-DEPENDENT ZINC METALLOPROTEASE-RELATED"/>
    <property type="match status" value="1"/>
</dbReference>
<dbReference type="RefSeq" id="WP_163700119.1">
    <property type="nucleotide sequence ID" value="NZ_QXHD01000004.1"/>
</dbReference>
<keyword evidence="1" id="KW-0378">Hydrolase</keyword>
<keyword evidence="1" id="KW-0645">Protease</keyword>
<name>A0A6M0RNY8_9CYAN</name>
<accession>A0A6M0RNY8</accession>
<dbReference type="GO" id="GO:0005524">
    <property type="term" value="F:ATP binding"/>
    <property type="evidence" value="ECO:0007669"/>
    <property type="project" value="InterPro"/>
</dbReference>
<gene>
    <name evidence="1" type="ORF">DXZ20_20310</name>
</gene>
<comment type="caution">
    <text evidence="1">The sequence shown here is derived from an EMBL/GenBank/DDBJ whole genome shotgun (WGS) entry which is preliminary data.</text>
</comment>
<organism evidence="1 2">
    <name type="scientific">Adonisia turfae CCMR0081</name>
    <dbReference type="NCBI Taxonomy" id="2292702"/>
    <lineage>
        <taxon>Bacteria</taxon>
        <taxon>Bacillati</taxon>
        <taxon>Cyanobacteriota</taxon>
        <taxon>Adonisia</taxon>
        <taxon>Adonisia turfae</taxon>
    </lineage>
</organism>
<dbReference type="Proteomes" id="UP000481033">
    <property type="component" value="Unassembled WGS sequence"/>
</dbReference>
<reference evidence="1 2" key="1">
    <citation type="journal article" date="2020" name="Microb. Ecol.">
        <title>Ecogenomics of the Marine Benthic Filamentous Cyanobacterium Adonisia.</title>
        <authorList>
            <person name="Walter J.M."/>
            <person name="Coutinho F.H."/>
            <person name="Leomil L."/>
            <person name="Hargreaves P.I."/>
            <person name="Campeao M.E."/>
            <person name="Vieira V.V."/>
            <person name="Silva B.S."/>
            <person name="Fistarol G.O."/>
            <person name="Salomon P.S."/>
            <person name="Sawabe T."/>
            <person name="Mino S."/>
            <person name="Hosokawa M."/>
            <person name="Miyashita H."/>
            <person name="Maruyama F."/>
            <person name="van Verk M.C."/>
            <person name="Dutilh B.E."/>
            <person name="Thompson C.C."/>
            <person name="Thompson F.L."/>
        </authorList>
    </citation>
    <scope>NUCLEOTIDE SEQUENCE [LARGE SCALE GENOMIC DNA]</scope>
    <source>
        <strain evidence="1 2">CCMR0081</strain>
    </source>
</reference>
<dbReference type="InterPro" id="IPR037219">
    <property type="entry name" value="Peptidase_M41-like"/>
</dbReference>